<comment type="similarity">
    <text evidence="1">Belongs to the plant LTP family.</text>
</comment>
<dbReference type="AlphaFoldDB" id="A0AAQ3T5P1"/>
<name>A0AAQ3T5P1_PASNO</name>
<evidence type="ECO:0000256" key="4">
    <source>
        <dbReference type="ARBA" id="ARBA00023180"/>
    </source>
</evidence>
<keyword evidence="8" id="KW-1185">Reference proteome</keyword>
<dbReference type="InterPro" id="IPR043325">
    <property type="entry name" value="LTSS"/>
</dbReference>
<reference evidence="7 8" key="1">
    <citation type="submission" date="2024-02" db="EMBL/GenBank/DDBJ databases">
        <title>High-quality chromosome-scale genome assembly of Pensacola bahiagrass (Paspalum notatum Flugge var. saurae).</title>
        <authorList>
            <person name="Vega J.M."/>
            <person name="Podio M."/>
            <person name="Orjuela J."/>
            <person name="Siena L.A."/>
            <person name="Pessino S.C."/>
            <person name="Combes M.C."/>
            <person name="Mariac C."/>
            <person name="Albertini E."/>
            <person name="Pupilli F."/>
            <person name="Ortiz J.P.A."/>
            <person name="Leblanc O."/>
        </authorList>
    </citation>
    <scope>NUCLEOTIDE SEQUENCE [LARGE SCALE GENOMIC DNA]</scope>
    <source>
        <strain evidence="7">R1</strain>
        <tissue evidence="7">Leaf</tissue>
    </source>
</reference>
<accession>A0AAQ3T5P1</accession>
<evidence type="ECO:0000256" key="5">
    <source>
        <dbReference type="SAM" id="SignalP"/>
    </source>
</evidence>
<proteinExistence type="inferred from homology"/>
<organism evidence="7 8">
    <name type="scientific">Paspalum notatum var. saurae</name>
    <dbReference type="NCBI Taxonomy" id="547442"/>
    <lineage>
        <taxon>Eukaryota</taxon>
        <taxon>Viridiplantae</taxon>
        <taxon>Streptophyta</taxon>
        <taxon>Embryophyta</taxon>
        <taxon>Tracheophyta</taxon>
        <taxon>Spermatophyta</taxon>
        <taxon>Magnoliopsida</taxon>
        <taxon>Liliopsida</taxon>
        <taxon>Poales</taxon>
        <taxon>Poaceae</taxon>
        <taxon>PACMAD clade</taxon>
        <taxon>Panicoideae</taxon>
        <taxon>Andropogonodae</taxon>
        <taxon>Paspaleae</taxon>
        <taxon>Paspalinae</taxon>
        <taxon>Paspalum</taxon>
    </lineage>
</organism>
<feature type="domain" description="Bifunctional inhibitor/plant lipid transfer protein/seed storage helical" evidence="6">
    <location>
        <begin position="56"/>
        <end position="139"/>
    </location>
</feature>
<gene>
    <name evidence="7" type="ORF">U9M48_016083</name>
</gene>
<dbReference type="InterPro" id="IPR036312">
    <property type="entry name" value="Bifun_inhib/LTP/seed_sf"/>
</dbReference>
<evidence type="ECO:0000256" key="1">
    <source>
        <dbReference type="ARBA" id="ARBA00009748"/>
    </source>
</evidence>
<evidence type="ECO:0000259" key="6">
    <source>
        <dbReference type="Pfam" id="PF14368"/>
    </source>
</evidence>
<evidence type="ECO:0000256" key="3">
    <source>
        <dbReference type="ARBA" id="ARBA00023157"/>
    </source>
</evidence>
<keyword evidence="3" id="KW-1015">Disulfide bond</keyword>
<sequence length="179" mass="19422">MAPSKRFESQLIAMLIVIAVATPSLQPSAAFSLIPPIFPCIPGLPRIPLLPCVEPSPVKKPTECRSHLMKMMPCAGYLTNSSVTVPPSTCCEGFNQVSHDGAAICYCHVANGDINQLLPSPMNSTRMLSLATECRMNLHMEALVQNCNRTPYVSSSLRMIGWPRLFRHSTSAAVVVNLA</sequence>
<feature type="chain" id="PRO_5043032320" description="Bifunctional inhibitor/plant lipid transfer protein/seed storage helical domain-containing protein" evidence="5">
    <location>
        <begin position="22"/>
        <end position="179"/>
    </location>
</feature>
<dbReference type="SUPFAM" id="SSF47699">
    <property type="entry name" value="Bifunctional inhibitor/lipid-transfer protein/seed storage 2S albumin"/>
    <property type="match status" value="1"/>
</dbReference>
<dbReference type="Proteomes" id="UP001341281">
    <property type="component" value="Chromosome 03"/>
</dbReference>
<dbReference type="InterPro" id="IPR016140">
    <property type="entry name" value="Bifunc_inhib/LTP/seed_store"/>
</dbReference>
<dbReference type="CDD" id="cd00010">
    <property type="entry name" value="AAI_LTSS"/>
    <property type="match status" value="1"/>
</dbReference>
<keyword evidence="2 5" id="KW-0732">Signal</keyword>
<dbReference type="EMBL" id="CP144747">
    <property type="protein sequence ID" value="WVZ66930.1"/>
    <property type="molecule type" value="Genomic_DNA"/>
</dbReference>
<dbReference type="Gene3D" id="1.10.110.10">
    <property type="entry name" value="Plant lipid-transfer and hydrophobic proteins"/>
    <property type="match status" value="1"/>
</dbReference>
<evidence type="ECO:0000256" key="2">
    <source>
        <dbReference type="ARBA" id="ARBA00022729"/>
    </source>
</evidence>
<keyword evidence="4" id="KW-0325">Glycoprotein</keyword>
<protein>
    <recommendedName>
        <fullName evidence="6">Bifunctional inhibitor/plant lipid transfer protein/seed storage helical domain-containing protein</fullName>
    </recommendedName>
</protein>
<evidence type="ECO:0000313" key="8">
    <source>
        <dbReference type="Proteomes" id="UP001341281"/>
    </source>
</evidence>
<evidence type="ECO:0000313" key="7">
    <source>
        <dbReference type="EMBL" id="WVZ66930.1"/>
    </source>
</evidence>
<dbReference type="Pfam" id="PF14368">
    <property type="entry name" value="LTP_2"/>
    <property type="match status" value="1"/>
</dbReference>
<dbReference type="PANTHER" id="PTHR33044">
    <property type="entry name" value="BIFUNCTIONAL INHIBITOR/LIPID-TRANSFER PROTEIN/SEED STORAGE 2S ALBUMIN SUPERFAMILY PROTEIN-RELATED"/>
    <property type="match status" value="1"/>
</dbReference>
<feature type="signal peptide" evidence="5">
    <location>
        <begin position="1"/>
        <end position="21"/>
    </location>
</feature>